<accession>A0A212CXS5</accession>
<keyword evidence="3" id="KW-1185">Reference proteome</keyword>
<feature type="compositionally biased region" description="Low complexity" evidence="1">
    <location>
        <begin position="40"/>
        <end position="50"/>
    </location>
</feature>
<organism evidence="2 3">
    <name type="scientific">Cervus elaphus hippelaphus</name>
    <name type="common">European red deer</name>
    <dbReference type="NCBI Taxonomy" id="46360"/>
    <lineage>
        <taxon>Eukaryota</taxon>
        <taxon>Metazoa</taxon>
        <taxon>Chordata</taxon>
        <taxon>Craniata</taxon>
        <taxon>Vertebrata</taxon>
        <taxon>Euteleostomi</taxon>
        <taxon>Mammalia</taxon>
        <taxon>Eutheria</taxon>
        <taxon>Laurasiatheria</taxon>
        <taxon>Artiodactyla</taxon>
        <taxon>Ruminantia</taxon>
        <taxon>Pecora</taxon>
        <taxon>Cervidae</taxon>
        <taxon>Cervinae</taxon>
        <taxon>Cervus</taxon>
    </lineage>
</organism>
<dbReference type="Proteomes" id="UP000242450">
    <property type="component" value="Chromosome 11"/>
</dbReference>
<dbReference type="AlphaFoldDB" id="A0A212CXS5"/>
<sequence>MKLGARARGARRGSPTVASGTGPGSHTLSPLTGRRDTAWGSQRRGIQRGSGCPGPRPTPGPPSAHLSRERPHEPEPRSSRVAASTIAAILCHRPPLLSSLPVPPPAPRPPGARSRRSASRFRCAERKQRLEARSGGRAADDGGTEPRHSGR</sequence>
<feature type="compositionally biased region" description="Polar residues" evidence="1">
    <location>
        <begin position="16"/>
        <end position="30"/>
    </location>
</feature>
<comment type="caution">
    <text evidence="2">The sequence shown here is derived from an EMBL/GenBank/DDBJ whole genome shotgun (WGS) entry which is preliminary data.</text>
</comment>
<gene>
    <name evidence="2" type="ORF">Celaphus_00005086</name>
</gene>
<proteinExistence type="predicted"/>
<dbReference type="EMBL" id="MKHE01000011">
    <property type="protein sequence ID" value="OWK10781.1"/>
    <property type="molecule type" value="Genomic_DNA"/>
</dbReference>
<reference evidence="2 3" key="1">
    <citation type="journal article" date="2018" name="Mol. Genet. Genomics">
        <title>The red deer Cervus elaphus genome CerEla1.0: sequencing, annotating, genes, and chromosomes.</title>
        <authorList>
            <person name="Bana N.A."/>
            <person name="Nyiri A."/>
            <person name="Nagy J."/>
            <person name="Frank K."/>
            <person name="Nagy T."/>
            <person name="Steger V."/>
            <person name="Schiller M."/>
            <person name="Lakatos P."/>
            <person name="Sugar L."/>
            <person name="Horn P."/>
            <person name="Barta E."/>
            <person name="Orosz L."/>
        </authorList>
    </citation>
    <scope>NUCLEOTIDE SEQUENCE [LARGE SCALE GENOMIC DNA]</scope>
    <source>
        <strain evidence="2">Hungarian</strain>
    </source>
</reference>
<name>A0A212CXS5_CEREH</name>
<feature type="compositionally biased region" description="Basic and acidic residues" evidence="1">
    <location>
        <begin position="66"/>
        <end position="78"/>
    </location>
</feature>
<feature type="compositionally biased region" description="Basic and acidic residues" evidence="1">
    <location>
        <begin position="122"/>
        <end position="151"/>
    </location>
</feature>
<evidence type="ECO:0000313" key="3">
    <source>
        <dbReference type="Proteomes" id="UP000242450"/>
    </source>
</evidence>
<feature type="region of interest" description="Disordered" evidence="1">
    <location>
        <begin position="1"/>
        <end position="151"/>
    </location>
</feature>
<evidence type="ECO:0000256" key="1">
    <source>
        <dbReference type="SAM" id="MobiDB-lite"/>
    </source>
</evidence>
<evidence type="ECO:0000313" key="2">
    <source>
        <dbReference type="EMBL" id="OWK10781.1"/>
    </source>
</evidence>
<feature type="compositionally biased region" description="Pro residues" evidence="1">
    <location>
        <begin position="101"/>
        <end position="110"/>
    </location>
</feature>
<protein>
    <submittedName>
        <fullName evidence="2">Uncharacterized protein</fullName>
    </submittedName>
</protein>